<proteinExistence type="predicted"/>
<evidence type="ECO:0000256" key="3">
    <source>
        <dbReference type="ARBA" id="ARBA00022692"/>
    </source>
</evidence>
<comment type="caution">
    <text evidence="8">The sequence shown here is derived from an EMBL/GenBank/DDBJ whole genome shotgun (WGS) entry which is preliminary data.</text>
</comment>
<dbReference type="InterPro" id="IPR052159">
    <property type="entry name" value="Competence_DNA_uptake"/>
</dbReference>
<feature type="transmembrane region" description="Helical" evidence="6">
    <location>
        <begin position="328"/>
        <end position="347"/>
    </location>
</feature>
<dbReference type="InterPro" id="IPR001279">
    <property type="entry name" value="Metallo-B-lactamas"/>
</dbReference>
<evidence type="ECO:0000313" key="9">
    <source>
        <dbReference type="Proteomes" id="UP000626844"/>
    </source>
</evidence>
<evidence type="ECO:0000313" key="8">
    <source>
        <dbReference type="EMBL" id="MBD1382079.1"/>
    </source>
</evidence>
<feature type="transmembrane region" description="Helical" evidence="6">
    <location>
        <begin position="301"/>
        <end position="321"/>
    </location>
</feature>
<dbReference type="Pfam" id="PF03772">
    <property type="entry name" value="Competence"/>
    <property type="match status" value="1"/>
</dbReference>
<feature type="transmembrane region" description="Helical" evidence="6">
    <location>
        <begin position="6"/>
        <end position="37"/>
    </location>
</feature>
<dbReference type="Gene3D" id="3.60.15.10">
    <property type="entry name" value="Ribonuclease Z/Hydroxyacylglutathione hydrolase-like"/>
    <property type="match status" value="1"/>
</dbReference>
<dbReference type="SUPFAM" id="SSF56281">
    <property type="entry name" value="Metallo-hydrolase/oxidoreductase"/>
    <property type="match status" value="1"/>
</dbReference>
<dbReference type="SMART" id="SM00849">
    <property type="entry name" value="Lactamase_B"/>
    <property type="match status" value="1"/>
</dbReference>
<dbReference type="CDD" id="cd07731">
    <property type="entry name" value="ComA-like_MBL-fold"/>
    <property type="match status" value="1"/>
</dbReference>
<sequence length="713" mass="79969">MKGKLIYIATAVCLAVAYSLNRSILFLLIFLLFLVCLYLKKQKLLSLIILIVFPVFYLLSSYIDLQNQTIYKEGPLTFQGRIIEQPVIDGHLFRTVIETDQNEKLAAIYSISSEKEQIALKNLLTGSICSFQADLTTPKHETNPLAFDYHDYLYQQSIHWTAKINQLEGCQQDHDILSKIKQIRQQGLRFIEKYFPEESAGIVQALLYGERSLIDTEVEGVYQELGLIHLLAVSGLHVGILVGGLYYLFIRCGVSHEKTQLILIILLPVYAVLTGGEPSVLRSVLMAGLFLLSKRLKLRVSVLDVISLTCICLLLVNPYYLFHIGFQLSYLCSISIIASAGILQKQTNSWKQLFTVSAIAQVSSLPIILYHFYKISILSLPLNIIFVPFYTVIVLPSSIIVTVFTYFFPTIGSSIIFFFNKMLAISHEAVQFAAELPFGIVVTGQPPTIIILVIVLFSCWIFISLEKEHPFRAAIWPLAGLIGSLCITMVTPIFDPSGEVTMLDVGQGDSLFIEAPFRQGVYLIDTGGKIEFQEEKWEERRKTKPLSKTTIIPFLHSKGITSIDKLFLTHGDLDHAGEAVNMMDFVKIKELVIPIGFNRGSFETEILTKAKQEGVKITEVQAGSVIKGDQVSFFVVSPSKLTESKNDDSIVLYTKIGGLRWLFTGDLEKNGEEEIMRRFPDLRADVLKVGHHGSRGSTSKEFVQQLRPMAGLI</sequence>
<evidence type="ECO:0000256" key="2">
    <source>
        <dbReference type="ARBA" id="ARBA00022475"/>
    </source>
</evidence>
<feature type="transmembrane region" description="Helical" evidence="6">
    <location>
        <begin position="353"/>
        <end position="373"/>
    </location>
</feature>
<dbReference type="PANTHER" id="PTHR30619:SF1">
    <property type="entry name" value="RECOMBINATION PROTEIN 2"/>
    <property type="match status" value="1"/>
</dbReference>
<name>A0A926NEL7_9BACI</name>
<reference evidence="8" key="1">
    <citation type="submission" date="2020-09" db="EMBL/GenBank/DDBJ databases">
        <title>A novel bacterium of genus Bacillus, isolated from South China Sea.</title>
        <authorList>
            <person name="Huang H."/>
            <person name="Mo K."/>
            <person name="Hu Y."/>
        </authorList>
    </citation>
    <scope>NUCLEOTIDE SEQUENCE</scope>
    <source>
        <strain evidence="8">IB182487</strain>
    </source>
</reference>
<comment type="subcellular location">
    <subcellularLocation>
        <location evidence="1">Cell membrane</location>
        <topology evidence="1">Multi-pass membrane protein</topology>
    </subcellularLocation>
</comment>
<keyword evidence="5 6" id="KW-0472">Membrane</keyword>
<dbReference type="NCBIfam" id="TIGR00360">
    <property type="entry name" value="ComEC_N-term"/>
    <property type="match status" value="1"/>
</dbReference>
<feature type="domain" description="Metallo-beta-lactamase" evidence="7">
    <location>
        <begin position="507"/>
        <end position="712"/>
    </location>
</feature>
<gene>
    <name evidence="8" type="ORF">IC621_17760</name>
</gene>
<protein>
    <submittedName>
        <fullName evidence="8">DNA internalization-related competence protein ComEC/Rec2</fullName>
    </submittedName>
</protein>
<dbReference type="NCBIfam" id="TIGR00361">
    <property type="entry name" value="ComEC_Rec2"/>
    <property type="match status" value="1"/>
</dbReference>
<dbReference type="InterPro" id="IPR036866">
    <property type="entry name" value="RibonucZ/Hydroxyglut_hydro"/>
</dbReference>
<dbReference type="InterPro" id="IPR004477">
    <property type="entry name" value="ComEC_N"/>
</dbReference>
<dbReference type="InterPro" id="IPR025405">
    <property type="entry name" value="DUF4131"/>
</dbReference>
<dbReference type="PANTHER" id="PTHR30619">
    <property type="entry name" value="DNA INTERNALIZATION/COMPETENCE PROTEIN COMEC/REC2"/>
    <property type="match status" value="1"/>
</dbReference>
<dbReference type="GO" id="GO:0030420">
    <property type="term" value="P:establishment of competence for transformation"/>
    <property type="evidence" value="ECO:0007669"/>
    <property type="project" value="InterPro"/>
</dbReference>
<dbReference type="InterPro" id="IPR035681">
    <property type="entry name" value="ComA-like_MBL"/>
</dbReference>
<feature type="transmembrane region" description="Helical" evidence="6">
    <location>
        <begin position="261"/>
        <end position="281"/>
    </location>
</feature>
<dbReference type="AlphaFoldDB" id="A0A926NEL7"/>
<feature type="transmembrane region" description="Helical" evidence="6">
    <location>
        <begin position="227"/>
        <end position="249"/>
    </location>
</feature>
<dbReference type="Pfam" id="PF00753">
    <property type="entry name" value="Lactamase_B"/>
    <property type="match status" value="1"/>
</dbReference>
<evidence type="ECO:0000256" key="1">
    <source>
        <dbReference type="ARBA" id="ARBA00004651"/>
    </source>
</evidence>
<dbReference type="Proteomes" id="UP000626844">
    <property type="component" value="Unassembled WGS sequence"/>
</dbReference>
<dbReference type="InterPro" id="IPR004797">
    <property type="entry name" value="Competence_ComEC/Rec2"/>
</dbReference>
<evidence type="ECO:0000256" key="4">
    <source>
        <dbReference type="ARBA" id="ARBA00022989"/>
    </source>
</evidence>
<keyword evidence="4 6" id="KW-1133">Transmembrane helix</keyword>
<feature type="transmembrane region" description="Helical" evidence="6">
    <location>
        <begin position="475"/>
        <end position="494"/>
    </location>
</feature>
<feature type="transmembrane region" description="Helical" evidence="6">
    <location>
        <begin position="385"/>
        <end position="418"/>
    </location>
</feature>
<keyword evidence="3 6" id="KW-0812">Transmembrane</keyword>
<feature type="transmembrane region" description="Helical" evidence="6">
    <location>
        <begin position="438"/>
        <end position="463"/>
    </location>
</feature>
<feature type="transmembrane region" description="Helical" evidence="6">
    <location>
        <begin position="44"/>
        <end position="63"/>
    </location>
</feature>
<dbReference type="EMBL" id="JACXAI010000025">
    <property type="protein sequence ID" value="MBD1382079.1"/>
    <property type="molecule type" value="Genomic_DNA"/>
</dbReference>
<dbReference type="Pfam" id="PF13567">
    <property type="entry name" value="DUF4131"/>
    <property type="match status" value="1"/>
</dbReference>
<accession>A0A926NEL7</accession>
<organism evidence="8 9">
    <name type="scientific">Metabacillus arenae</name>
    <dbReference type="NCBI Taxonomy" id="2771434"/>
    <lineage>
        <taxon>Bacteria</taxon>
        <taxon>Bacillati</taxon>
        <taxon>Bacillota</taxon>
        <taxon>Bacilli</taxon>
        <taxon>Bacillales</taxon>
        <taxon>Bacillaceae</taxon>
        <taxon>Metabacillus</taxon>
    </lineage>
</organism>
<keyword evidence="9" id="KW-1185">Reference proteome</keyword>
<keyword evidence="2" id="KW-1003">Cell membrane</keyword>
<evidence type="ECO:0000256" key="6">
    <source>
        <dbReference type="SAM" id="Phobius"/>
    </source>
</evidence>
<evidence type="ECO:0000256" key="5">
    <source>
        <dbReference type="ARBA" id="ARBA00023136"/>
    </source>
</evidence>
<evidence type="ECO:0000259" key="7">
    <source>
        <dbReference type="SMART" id="SM00849"/>
    </source>
</evidence>
<dbReference type="RefSeq" id="WP_191159920.1">
    <property type="nucleotide sequence ID" value="NZ_JACXAI010000025.1"/>
</dbReference>
<dbReference type="GO" id="GO:0005886">
    <property type="term" value="C:plasma membrane"/>
    <property type="evidence" value="ECO:0007669"/>
    <property type="project" value="UniProtKB-SubCell"/>
</dbReference>